<name>A0A5A8CBM1_CAFRO</name>
<feature type="region of interest" description="Disordered" evidence="1">
    <location>
        <begin position="577"/>
        <end position="656"/>
    </location>
</feature>
<dbReference type="Gene3D" id="1.20.1440.160">
    <property type="entry name" value="Tumor necrosis factor alpha-induced protein 8-like"/>
    <property type="match status" value="1"/>
</dbReference>
<feature type="region of interest" description="Disordered" evidence="1">
    <location>
        <begin position="361"/>
        <end position="383"/>
    </location>
</feature>
<dbReference type="EMBL" id="VLTN01000037">
    <property type="protein sequence ID" value="KAA0150077.1"/>
    <property type="molecule type" value="Genomic_DNA"/>
</dbReference>
<dbReference type="InterPro" id="IPR038355">
    <property type="entry name" value="TNFAIP8_sf"/>
</dbReference>
<dbReference type="Proteomes" id="UP000323011">
    <property type="component" value="Unassembled WGS sequence"/>
</dbReference>
<gene>
    <name evidence="2" type="ORF">FNF29_05517</name>
</gene>
<organism evidence="2 3">
    <name type="scientific">Cafeteria roenbergensis</name>
    <name type="common">Marine flagellate</name>
    <dbReference type="NCBI Taxonomy" id="33653"/>
    <lineage>
        <taxon>Eukaryota</taxon>
        <taxon>Sar</taxon>
        <taxon>Stramenopiles</taxon>
        <taxon>Bigyra</taxon>
        <taxon>Opalozoa</taxon>
        <taxon>Bicosoecida</taxon>
        <taxon>Cafeteriaceae</taxon>
        <taxon>Cafeteria</taxon>
    </lineage>
</organism>
<dbReference type="SUPFAM" id="SSF48097">
    <property type="entry name" value="Regulator of G-protein signaling, RGS"/>
    <property type="match status" value="1"/>
</dbReference>
<proteinExistence type="predicted"/>
<comment type="caution">
    <text evidence="2">The sequence shown here is derived from an EMBL/GenBank/DDBJ whole genome shotgun (WGS) entry which is preliminary data.</text>
</comment>
<protein>
    <submittedName>
        <fullName evidence="2">Uncharacterized protein</fullName>
    </submittedName>
</protein>
<accession>A0A5A8CBM1</accession>
<sequence>MRSARKWIVSRISETRFGRASLVKAFGPEGAEFVSIIESATEKVTGDKAKTDELLSGVVKMLTKVGLLWKEGKLDQKAVEHLREPGQAIAEEAGLLLRQVGAHLPADDGSSSLPGSAAQSRRGSSSSAAAAAAAGSGSAAGGRDAIIDVVSLVSQCEAWRKLALPVLEGLIRDRNIARGHTLGQFYTGTTFVTALLCRADLRPERERLVPLVDEALRRSGKAALVDRPKCVMVGCDLPRATIPGTDFCLAHHAIRFSSPTTLQEFLDSPVYRGCLADYLETDRPHLAPLLAFLERCDSITSAGTRAVLHERTKAIVRRYVAPDAEDRLFFLDCSQHMPAEAAAAASSAASAAAAGSSAAGDGASSPLAAMGPGTELEGQAEPLPWGRAGFDSTVADAVRPVPEPRPVALADARFAAVGGRVSALDASRVQRAAENLCRLAETPSAPIRGDTFVGLTSTALAILDAEFVGAFPHSKQFRAWAEDNLGLPLPRISFARLRMLLERGVSVESITGSHVRQAGPGVVVAVTEIGTSAVGAGLGVPVSLETGEPLEGSEREAALAIVAHLLPKAAAAAAAGAGISAEAQPESEPGHRPETEAAGCDSGVRGAAERLGKLGSAGGLGSGPSDWSPETPVAAAGNGLPDEEPAPAEHVVSFVV</sequence>
<reference evidence="2 3" key="1">
    <citation type="submission" date="2019-07" db="EMBL/GenBank/DDBJ databases">
        <title>Genomes of Cafeteria roenbergensis.</title>
        <authorList>
            <person name="Fischer M.G."/>
            <person name="Hackl T."/>
            <person name="Roman M."/>
        </authorList>
    </citation>
    <scope>NUCLEOTIDE SEQUENCE [LARGE SCALE GENOMIC DNA]</scope>
    <source>
        <strain evidence="2 3">BVI</strain>
    </source>
</reference>
<keyword evidence="3" id="KW-1185">Reference proteome</keyword>
<evidence type="ECO:0000313" key="2">
    <source>
        <dbReference type="EMBL" id="KAA0150077.1"/>
    </source>
</evidence>
<dbReference type="AlphaFoldDB" id="A0A5A8CBM1"/>
<evidence type="ECO:0000313" key="3">
    <source>
        <dbReference type="Proteomes" id="UP000323011"/>
    </source>
</evidence>
<dbReference type="InterPro" id="IPR036305">
    <property type="entry name" value="RGS_sf"/>
</dbReference>
<evidence type="ECO:0000256" key="1">
    <source>
        <dbReference type="SAM" id="MobiDB-lite"/>
    </source>
</evidence>